<keyword evidence="1" id="KW-0472">Membrane</keyword>
<keyword evidence="1" id="KW-0812">Transmembrane</keyword>
<dbReference type="EMBL" id="JASCTH010000028">
    <property type="protein sequence ID" value="MDI6103885.1"/>
    <property type="molecule type" value="Genomic_DNA"/>
</dbReference>
<keyword evidence="1" id="KW-1133">Transmembrane helix</keyword>
<accession>A0ABT6WVY4</accession>
<evidence type="ECO:0008006" key="4">
    <source>
        <dbReference type="Google" id="ProtNLM"/>
    </source>
</evidence>
<evidence type="ECO:0000256" key="1">
    <source>
        <dbReference type="SAM" id="Phobius"/>
    </source>
</evidence>
<dbReference type="RefSeq" id="WP_282765132.1">
    <property type="nucleotide sequence ID" value="NZ_JASCTH010000028.1"/>
</dbReference>
<feature type="transmembrane region" description="Helical" evidence="1">
    <location>
        <begin position="6"/>
        <end position="23"/>
    </location>
</feature>
<dbReference type="Proteomes" id="UP001241758">
    <property type="component" value="Unassembled WGS sequence"/>
</dbReference>
<feature type="transmembrane region" description="Helical" evidence="1">
    <location>
        <begin position="59"/>
        <end position="76"/>
    </location>
</feature>
<sequence>MSQNAVLIGVAAAVLSTLGLHMLMARKGPVWMGAIVPVLLVAAVVMLIVQGRLEPGRPYLVAAAALVMLLLMWANGRDAKRKTEAKASSGAIPRRS</sequence>
<name>A0ABT6WVY4_9ACTN</name>
<keyword evidence="3" id="KW-1185">Reference proteome</keyword>
<reference evidence="2 3" key="1">
    <citation type="submission" date="2023-05" db="EMBL/GenBank/DDBJ databases">
        <title>Actinoplanes sp. NEAU-A12 genome sequencing.</title>
        <authorList>
            <person name="Wang Z.-S."/>
        </authorList>
    </citation>
    <scope>NUCLEOTIDE SEQUENCE [LARGE SCALE GENOMIC DNA]</scope>
    <source>
        <strain evidence="2 3">NEAU-A12</strain>
    </source>
</reference>
<organism evidence="2 3">
    <name type="scientific">Actinoplanes sandaracinus</name>
    <dbReference type="NCBI Taxonomy" id="3045177"/>
    <lineage>
        <taxon>Bacteria</taxon>
        <taxon>Bacillati</taxon>
        <taxon>Actinomycetota</taxon>
        <taxon>Actinomycetes</taxon>
        <taxon>Micromonosporales</taxon>
        <taxon>Micromonosporaceae</taxon>
        <taxon>Actinoplanes</taxon>
    </lineage>
</organism>
<protein>
    <recommendedName>
        <fullName evidence="4">Integral membrane protein</fullName>
    </recommendedName>
</protein>
<evidence type="ECO:0000313" key="2">
    <source>
        <dbReference type="EMBL" id="MDI6103885.1"/>
    </source>
</evidence>
<gene>
    <name evidence="2" type="ORF">QLQ12_35250</name>
</gene>
<proteinExistence type="predicted"/>
<evidence type="ECO:0000313" key="3">
    <source>
        <dbReference type="Proteomes" id="UP001241758"/>
    </source>
</evidence>
<feature type="transmembrane region" description="Helical" evidence="1">
    <location>
        <begin position="30"/>
        <end position="53"/>
    </location>
</feature>
<comment type="caution">
    <text evidence="2">The sequence shown here is derived from an EMBL/GenBank/DDBJ whole genome shotgun (WGS) entry which is preliminary data.</text>
</comment>